<reference evidence="2 3" key="1">
    <citation type="submission" date="2020-08" db="EMBL/GenBank/DDBJ databases">
        <title>Genomic Encyclopedia of Type Strains, Phase IV (KMG-IV): sequencing the most valuable type-strain genomes for metagenomic binning, comparative biology and taxonomic classification.</title>
        <authorList>
            <person name="Goeker M."/>
        </authorList>
    </citation>
    <scope>NUCLEOTIDE SEQUENCE [LARGE SCALE GENOMIC DNA]</scope>
    <source>
        <strain evidence="2 3">DSM 27163</strain>
    </source>
</reference>
<accession>A0A7W9EQF1</accession>
<dbReference type="AlphaFoldDB" id="A0A7W9EQF1"/>
<dbReference type="SUPFAM" id="SSF53474">
    <property type="entry name" value="alpha/beta-Hydrolases"/>
    <property type="match status" value="1"/>
</dbReference>
<organism evidence="2 3">
    <name type="scientific">Sphingopyxis panaciterrulae</name>
    <dbReference type="NCBI Taxonomy" id="462372"/>
    <lineage>
        <taxon>Bacteria</taxon>
        <taxon>Pseudomonadati</taxon>
        <taxon>Pseudomonadota</taxon>
        <taxon>Alphaproteobacteria</taxon>
        <taxon>Sphingomonadales</taxon>
        <taxon>Sphingomonadaceae</taxon>
        <taxon>Sphingopyxis</taxon>
    </lineage>
</organism>
<dbReference type="EMBL" id="JACIJH010000001">
    <property type="protein sequence ID" value="MBB5705150.1"/>
    <property type="molecule type" value="Genomic_DNA"/>
</dbReference>
<dbReference type="Proteomes" id="UP000537161">
    <property type="component" value="Unassembled WGS sequence"/>
</dbReference>
<gene>
    <name evidence="2" type="ORF">FHR21_000475</name>
</gene>
<name>A0A7W9EQF1_9SPHN</name>
<dbReference type="Gene3D" id="3.40.50.1820">
    <property type="entry name" value="alpha/beta hydrolase"/>
    <property type="match status" value="1"/>
</dbReference>
<comment type="caution">
    <text evidence="2">The sequence shown here is derived from an EMBL/GenBank/DDBJ whole genome shotgun (WGS) entry which is preliminary data.</text>
</comment>
<protein>
    <submittedName>
        <fullName evidence="2">Poly(3-hydroxybutyrate) depolymerase</fullName>
    </submittedName>
</protein>
<keyword evidence="1" id="KW-0732">Signal</keyword>
<evidence type="ECO:0000313" key="3">
    <source>
        <dbReference type="Proteomes" id="UP000537161"/>
    </source>
</evidence>
<dbReference type="PROSITE" id="PS51257">
    <property type="entry name" value="PROKAR_LIPOPROTEIN"/>
    <property type="match status" value="1"/>
</dbReference>
<proteinExistence type="predicted"/>
<evidence type="ECO:0000313" key="2">
    <source>
        <dbReference type="EMBL" id="MBB5705150.1"/>
    </source>
</evidence>
<dbReference type="RefSeq" id="WP_184094924.1">
    <property type="nucleotide sequence ID" value="NZ_JACIJH010000001.1"/>
</dbReference>
<dbReference type="InterPro" id="IPR029058">
    <property type="entry name" value="AB_hydrolase_fold"/>
</dbReference>
<feature type="signal peptide" evidence="1">
    <location>
        <begin position="1"/>
        <end position="22"/>
    </location>
</feature>
<evidence type="ECO:0000256" key="1">
    <source>
        <dbReference type="SAM" id="SignalP"/>
    </source>
</evidence>
<sequence length="317" mass="33832">MKAMAGAVLLTLTGCAPGQAVAGAAPHGETKMEKKLFAEGVQRFTFRDWAGPAMPVWTYRSPDTPADAPVLFVFHGALRDADNYVDQWLDLARRYRIVLIVPEFSKKAFPGARSYSHGWFTEKDGTPRPADKWSFAVVEPIFAAVKAREGLTAATYSLYGHSGGAQFVHRFILAGGGPHMARAVTANAGSYAMTDPAVAWPFGLAGLPQGLWQPAKVFALPVTVLLGTDDTDPNHHSLPRQPQAMAQGPYRLARGQAFYARARALAAADKLPFAWGCGLVPHVGHDNAGMAPAAIAILFGSDRPVPGADCAAVPSER</sequence>
<feature type="chain" id="PRO_5030938071" evidence="1">
    <location>
        <begin position="23"/>
        <end position="317"/>
    </location>
</feature>
<keyword evidence="3" id="KW-1185">Reference proteome</keyword>